<reference evidence="7" key="2">
    <citation type="book" date="2010" name="PROCEEDINGS OF 13TH INTERNATIONAL CONFERENCE ON HARMFUL ALGAE" publisher="International Society For The Study of Harmful Algae" city="Hong Kong, China">
        <title>Dinoflagellate meta-transcriptomics enabled by spliced leader.</title>
        <editorList>
            <person name="Unknown A."/>
        </editorList>
        <authorList>
            <person name="Lin S."/>
            <person name="Zhang H."/>
        </authorList>
    </citation>
    <scope>NUCLEOTIDE SEQUENCE</scope>
    <source>
        <strain evidence="7">CCMP696</strain>
    </source>
</reference>
<evidence type="ECO:0000256" key="5">
    <source>
        <dbReference type="ARBA" id="ARBA00023136"/>
    </source>
</evidence>
<evidence type="ECO:0000256" key="4">
    <source>
        <dbReference type="ARBA" id="ARBA00022989"/>
    </source>
</evidence>
<dbReference type="InterPro" id="IPR000612">
    <property type="entry name" value="PMP3"/>
</dbReference>
<dbReference type="GO" id="GO:0016020">
    <property type="term" value="C:membrane"/>
    <property type="evidence" value="ECO:0007669"/>
    <property type="project" value="UniProtKB-SubCell"/>
</dbReference>
<name>E8Z6S4_PROMN</name>
<comment type="subcellular location">
    <subcellularLocation>
        <location evidence="1">Membrane</location>
    </subcellularLocation>
</comment>
<dbReference type="PANTHER" id="PTHR21659">
    <property type="entry name" value="HYDROPHOBIC PROTEIN RCI2 LOW TEMPERATURE AND SALT RESPONSIVE PROTEIN LTI6 -RELATED"/>
    <property type="match status" value="1"/>
</dbReference>
<organism evidence="7">
    <name type="scientific">Prorocentrum minimum</name>
    <name type="common">Dinoflagellate</name>
    <name type="synonym">Exuviaella minima</name>
    <dbReference type="NCBI Taxonomy" id="39449"/>
    <lineage>
        <taxon>Eukaryota</taxon>
        <taxon>Sar</taxon>
        <taxon>Alveolata</taxon>
        <taxon>Dinophyceae</taxon>
        <taxon>Prorocentrales</taxon>
        <taxon>Prorocentraceae</taxon>
        <taxon>Prorocentrum</taxon>
    </lineage>
</organism>
<dbReference type="AlphaFoldDB" id="E8Z6S4"/>
<evidence type="ECO:0000256" key="2">
    <source>
        <dbReference type="ARBA" id="ARBA00009530"/>
    </source>
</evidence>
<sequence length="69" mass="7381">MPLTCGEVFELLLAYILPPVGVCMKFGCGLQFLICLALTLCGYVPGLVYACFVIGFQHPRGARGPAFIA</sequence>
<dbReference type="EMBL" id="FJ600125">
    <property type="protein sequence ID" value="ACU45154.1"/>
    <property type="molecule type" value="mRNA"/>
</dbReference>
<accession>E8Z6S4</accession>
<keyword evidence="4 6" id="KW-1133">Transmembrane helix</keyword>
<dbReference type="PANTHER" id="PTHR21659:SF119">
    <property type="entry name" value="HYDROPHOBIC PROTEIN OSR8"/>
    <property type="match status" value="1"/>
</dbReference>
<evidence type="ECO:0000256" key="6">
    <source>
        <dbReference type="SAM" id="Phobius"/>
    </source>
</evidence>
<evidence type="ECO:0000256" key="3">
    <source>
        <dbReference type="ARBA" id="ARBA00022692"/>
    </source>
</evidence>
<evidence type="ECO:0000256" key="1">
    <source>
        <dbReference type="ARBA" id="ARBA00004370"/>
    </source>
</evidence>
<comment type="similarity">
    <text evidence="2">Belongs to the UPF0057 (PMP3) family.</text>
</comment>
<protein>
    <submittedName>
        <fullName evidence="7">Hydrophobic low temperature and salt responsive</fullName>
    </submittedName>
</protein>
<dbReference type="Pfam" id="PF01679">
    <property type="entry name" value="Pmp3"/>
    <property type="match status" value="1"/>
</dbReference>
<reference evidence="7" key="1">
    <citation type="submission" date="2008-12" db="EMBL/GenBank/DDBJ databases">
        <authorList>
            <person name="Zhang H."/>
            <person name="Lin S."/>
        </authorList>
    </citation>
    <scope>NUCLEOTIDE SEQUENCE</scope>
    <source>
        <strain evidence="7">CCMP696</strain>
    </source>
</reference>
<keyword evidence="5 6" id="KW-0472">Membrane</keyword>
<feature type="transmembrane region" description="Helical" evidence="6">
    <location>
        <begin position="30"/>
        <end position="56"/>
    </location>
</feature>
<evidence type="ECO:0000313" key="7">
    <source>
        <dbReference type="EMBL" id="ACU45154.1"/>
    </source>
</evidence>
<proteinExistence type="evidence at transcript level"/>
<keyword evidence="3 6" id="KW-0812">Transmembrane</keyword>